<dbReference type="Pfam" id="PF04495">
    <property type="entry name" value="GRASP55_65"/>
    <property type="match status" value="1"/>
</dbReference>
<dbReference type="GO" id="GO:0007030">
    <property type="term" value="P:Golgi organization"/>
    <property type="evidence" value="ECO:0007669"/>
    <property type="project" value="TreeGrafter"/>
</dbReference>
<evidence type="ECO:0000256" key="1">
    <source>
        <dbReference type="ARBA" id="ARBA00004394"/>
    </source>
</evidence>
<gene>
    <name evidence="7" type="ORF">A9F13_20g00209</name>
</gene>
<comment type="subcellular location">
    <subcellularLocation>
        <location evidence="1">Golgi apparatus membrane</location>
    </subcellularLocation>
</comment>
<accession>A0AA91SZY4</accession>
<dbReference type="GO" id="GO:0000139">
    <property type="term" value="C:Golgi membrane"/>
    <property type="evidence" value="ECO:0007669"/>
    <property type="project" value="UniProtKB-SubCell"/>
</dbReference>
<reference evidence="7 8" key="1">
    <citation type="submission" date="2017-04" db="EMBL/GenBank/DDBJ databases">
        <title>Draft genome of the yeast Clavispora lusitaniae type strain CBS 6936.</title>
        <authorList>
            <person name="Durrens P."/>
            <person name="Klopp C."/>
            <person name="Biteau N."/>
            <person name="Fitton-Ouhabi V."/>
            <person name="Dementhon K."/>
            <person name="Accoceberry I."/>
            <person name="Sherman D.J."/>
            <person name="Noel T."/>
        </authorList>
    </citation>
    <scope>NUCLEOTIDE SEQUENCE [LARGE SCALE GENOMIC DNA]</scope>
    <source>
        <strain evidence="7 8">CBS 6936</strain>
    </source>
</reference>
<dbReference type="AlphaFoldDB" id="A0AA91SZY4"/>
<dbReference type="KEGG" id="clus:A9F13_20g00209"/>
<evidence type="ECO:0000259" key="6">
    <source>
        <dbReference type="PROSITE" id="PS51865"/>
    </source>
</evidence>
<keyword evidence="2" id="KW-0677">Repeat</keyword>
<dbReference type="Gene3D" id="2.30.42.10">
    <property type="match status" value="2"/>
</dbReference>
<dbReference type="InterPro" id="IPR007583">
    <property type="entry name" value="GRASP55_65"/>
</dbReference>
<dbReference type="InterPro" id="IPR024958">
    <property type="entry name" value="GRASP_PDZ"/>
</dbReference>
<evidence type="ECO:0000256" key="5">
    <source>
        <dbReference type="SAM" id="MobiDB-lite"/>
    </source>
</evidence>
<evidence type="ECO:0000256" key="4">
    <source>
        <dbReference type="ARBA" id="ARBA00023136"/>
    </source>
</evidence>
<evidence type="ECO:0000256" key="2">
    <source>
        <dbReference type="ARBA" id="ARBA00022737"/>
    </source>
</evidence>
<dbReference type="InterPro" id="IPR036034">
    <property type="entry name" value="PDZ_sf"/>
</dbReference>
<evidence type="ECO:0000256" key="3">
    <source>
        <dbReference type="ARBA" id="ARBA00023034"/>
    </source>
</evidence>
<dbReference type="PANTHER" id="PTHR12893">
    <property type="entry name" value="GOLGI REASSEMBLY STACKING PROTEIN GRASP"/>
    <property type="match status" value="1"/>
</dbReference>
<feature type="region of interest" description="Disordered" evidence="5">
    <location>
        <begin position="327"/>
        <end position="429"/>
    </location>
</feature>
<organism evidence="7 8">
    <name type="scientific">Clavispora lusitaniae</name>
    <name type="common">Candida lusitaniae</name>
    <dbReference type="NCBI Taxonomy" id="36911"/>
    <lineage>
        <taxon>Eukaryota</taxon>
        <taxon>Fungi</taxon>
        <taxon>Dikarya</taxon>
        <taxon>Ascomycota</taxon>
        <taxon>Saccharomycotina</taxon>
        <taxon>Pichiomycetes</taxon>
        <taxon>Metschnikowiaceae</taxon>
        <taxon>Clavispora</taxon>
    </lineage>
</organism>
<comment type="caution">
    <text evidence="7">The sequence shown here is derived from an EMBL/GenBank/DDBJ whole genome shotgun (WGS) entry which is preliminary data.</text>
</comment>
<dbReference type="EMBL" id="LYUB02000020">
    <property type="protein sequence ID" value="OVF06528.1"/>
    <property type="molecule type" value="Genomic_DNA"/>
</dbReference>
<proteinExistence type="predicted"/>
<evidence type="ECO:0000313" key="7">
    <source>
        <dbReference type="EMBL" id="OVF06528.1"/>
    </source>
</evidence>
<keyword evidence="3" id="KW-0333">Golgi apparatus</keyword>
<feature type="domain" description="PDZ GRASP-type" evidence="6">
    <location>
        <begin position="179"/>
        <end position="292"/>
    </location>
</feature>
<evidence type="ECO:0000313" key="8">
    <source>
        <dbReference type="Proteomes" id="UP000195602"/>
    </source>
</evidence>
<feature type="compositionally biased region" description="Pro residues" evidence="5">
    <location>
        <begin position="419"/>
        <end position="429"/>
    </location>
</feature>
<protein>
    <recommendedName>
        <fullName evidence="6">PDZ GRASP-type domain-containing protein</fullName>
    </recommendedName>
</protein>
<dbReference type="PANTHER" id="PTHR12893:SF0">
    <property type="entry name" value="GRASP65"/>
    <property type="match status" value="1"/>
</dbReference>
<dbReference type="PROSITE" id="PS51865">
    <property type="entry name" value="PDZ_GRASP"/>
    <property type="match status" value="1"/>
</dbReference>
<name>A0AA91SZY4_CLALS</name>
<keyword evidence="4" id="KW-0472">Membrane</keyword>
<sequence>MFSFAKRLVERLEGAPRNEKPDPYFQDLWKINNGGHGLRVLSVMPHSTAQQLGFEAFFDFIVKVNNHELPMLYPGGSHGSYSINDDGSINYGKNSSGEESMLDYNRMSEELKQLASSPSKTATFDVWSAKGGITRQITASLANFETDEYSIEGVQKLYTDLFKPLGIIVQMNHLRKATYVWRILNTHKDSPAFQAQLIPYSDYVIGCDSSFPSDENGKGLLLDGGETLFSKTISGYYNHHAAILREDNIPITLYVYNHDYDILRPVTVNLSRSWSKGENRGILGCDVGYGLLHRLPEVIGKFDKGADVIEDTLFDNKETIGYNLHEHDVPSQPEETENKHDPTPATSSMPINPPVGNLAPINPIVSASQLISPPAKSSKKKRHHAPVPMNNLADFMNEELSKSKAKDVLNPTNSSAQQAPPPPPPTKHK</sequence>
<dbReference type="Proteomes" id="UP000195602">
    <property type="component" value="Unassembled WGS sequence"/>
</dbReference>